<gene>
    <name evidence="2" type="ORF">AMECASPLE_014190</name>
</gene>
<dbReference type="EMBL" id="JAHRIP010085593">
    <property type="protein sequence ID" value="MEQ2314637.1"/>
    <property type="molecule type" value="Genomic_DNA"/>
</dbReference>
<accession>A0ABV1A7V7</accession>
<sequence length="82" mass="9028">MCSYQTGTRTRAKQLLQEEPNLLHYKTHSKPHPPDCDLIPAPGRGPALEREASEAGHHSTPKTGNWMYCEESSQANGGGQKL</sequence>
<evidence type="ECO:0000313" key="2">
    <source>
        <dbReference type="EMBL" id="MEQ2314637.1"/>
    </source>
</evidence>
<proteinExistence type="predicted"/>
<name>A0ABV1A7V7_9TELE</name>
<feature type="compositionally biased region" description="Basic and acidic residues" evidence="1">
    <location>
        <begin position="47"/>
        <end position="57"/>
    </location>
</feature>
<evidence type="ECO:0000313" key="3">
    <source>
        <dbReference type="Proteomes" id="UP001469553"/>
    </source>
</evidence>
<dbReference type="Proteomes" id="UP001469553">
    <property type="component" value="Unassembled WGS sequence"/>
</dbReference>
<keyword evidence="3" id="KW-1185">Reference proteome</keyword>
<feature type="region of interest" description="Disordered" evidence="1">
    <location>
        <begin position="25"/>
        <end position="82"/>
    </location>
</feature>
<protein>
    <submittedName>
        <fullName evidence="2">Uncharacterized protein</fullName>
    </submittedName>
</protein>
<organism evidence="2 3">
    <name type="scientific">Ameca splendens</name>
    <dbReference type="NCBI Taxonomy" id="208324"/>
    <lineage>
        <taxon>Eukaryota</taxon>
        <taxon>Metazoa</taxon>
        <taxon>Chordata</taxon>
        <taxon>Craniata</taxon>
        <taxon>Vertebrata</taxon>
        <taxon>Euteleostomi</taxon>
        <taxon>Actinopterygii</taxon>
        <taxon>Neopterygii</taxon>
        <taxon>Teleostei</taxon>
        <taxon>Neoteleostei</taxon>
        <taxon>Acanthomorphata</taxon>
        <taxon>Ovalentaria</taxon>
        <taxon>Atherinomorphae</taxon>
        <taxon>Cyprinodontiformes</taxon>
        <taxon>Goodeidae</taxon>
        <taxon>Ameca</taxon>
    </lineage>
</organism>
<comment type="caution">
    <text evidence="2">The sequence shown here is derived from an EMBL/GenBank/DDBJ whole genome shotgun (WGS) entry which is preliminary data.</text>
</comment>
<evidence type="ECO:0000256" key="1">
    <source>
        <dbReference type="SAM" id="MobiDB-lite"/>
    </source>
</evidence>
<reference evidence="2 3" key="1">
    <citation type="submission" date="2021-06" db="EMBL/GenBank/DDBJ databases">
        <authorList>
            <person name="Palmer J.M."/>
        </authorList>
    </citation>
    <scope>NUCLEOTIDE SEQUENCE [LARGE SCALE GENOMIC DNA]</scope>
    <source>
        <strain evidence="2 3">AS_MEX2019</strain>
        <tissue evidence="2">Muscle</tissue>
    </source>
</reference>